<dbReference type="EMBL" id="CP000102">
    <property type="protein sequence ID" value="ABC57415.1"/>
    <property type="molecule type" value="Genomic_DNA"/>
</dbReference>
<reference evidence="1 2" key="1">
    <citation type="journal article" date="2006" name="J. Bacteriol.">
        <title>The genome sequence of Methanosphaera stadtmanae reveals why this human intestinal archaeon is restricted to methanol and H2 for methane formation and ATP synthesis.</title>
        <authorList>
            <person name="Fricke W.F."/>
            <person name="Seedorf H."/>
            <person name="Henne A."/>
            <person name="Kruer M."/>
            <person name="Liesegang H."/>
            <person name="Hedderich R."/>
            <person name="Gottschalk G."/>
            <person name="Thauer R.K."/>
        </authorList>
    </citation>
    <scope>NUCLEOTIDE SEQUENCE [LARGE SCALE GENOMIC DNA]</scope>
    <source>
        <strain evidence="2">ATCC 43021 / DSM 3091 / JCM 11832 / MCB-3</strain>
    </source>
</reference>
<dbReference type="RefSeq" id="WP_011406614.1">
    <property type="nucleotide sequence ID" value="NC_007681.1"/>
</dbReference>
<dbReference type="AlphaFoldDB" id="Q2NFI8"/>
<evidence type="ECO:0000313" key="2">
    <source>
        <dbReference type="Proteomes" id="UP000001931"/>
    </source>
</evidence>
<gene>
    <name evidence="1" type="ordered locus">Msp_1031</name>
</gene>
<proteinExistence type="predicted"/>
<dbReference type="Proteomes" id="UP000001931">
    <property type="component" value="Chromosome"/>
</dbReference>
<dbReference type="GeneID" id="3854983"/>
<evidence type="ECO:0000313" key="1">
    <source>
        <dbReference type="EMBL" id="ABC57415.1"/>
    </source>
</evidence>
<dbReference type="KEGG" id="mst:Msp_1031"/>
<dbReference type="HOGENOM" id="CLU_2662425_0_0_2"/>
<name>Q2NFI8_METST</name>
<sequence length="75" mass="8820">MIKLFANISDVTAQNSNVKLDTKLENQNNINDTLLEIAEINKILSEILFKLNNTLSNIDYNLETKKKYYIYFKYI</sequence>
<accession>Q2NFI8</accession>
<protein>
    <submittedName>
        <fullName evidence="1">Uncharacterized protein</fullName>
    </submittedName>
</protein>
<keyword evidence="2" id="KW-1185">Reference proteome</keyword>
<organism evidence="1 2">
    <name type="scientific">Methanosphaera stadtmanae (strain ATCC 43021 / DSM 3091 / JCM 11832 / MCB-3)</name>
    <dbReference type="NCBI Taxonomy" id="339860"/>
    <lineage>
        <taxon>Archaea</taxon>
        <taxon>Methanobacteriati</taxon>
        <taxon>Methanobacteriota</taxon>
        <taxon>Methanomada group</taxon>
        <taxon>Methanobacteria</taxon>
        <taxon>Methanobacteriales</taxon>
        <taxon>Methanobacteriaceae</taxon>
        <taxon>Methanosphaera</taxon>
    </lineage>
</organism>